<dbReference type="Gene3D" id="3.20.20.80">
    <property type="entry name" value="Glycosidases"/>
    <property type="match status" value="1"/>
</dbReference>
<dbReference type="OrthoDB" id="9766299at2"/>
<evidence type="ECO:0000256" key="4">
    <source>
        <dbReference type="SAM" id="Phobius"/>
    </source>
</evidence>
<feature type="domain" description="GH18" evidence="6">
    <location>
        <begin position="214"/>
        <end position="521"/>
    </location>
</feature>
<dbReference type="InterPro" id="IPR011583">
    <property type="entry name" value="Chitinase_II/V-like_cat"/>
</dbReference>
<dbReference type="InterPro" id="IPR029044">
    <property type="entry name" value="Nucleotide-diphossugar_trans"/>
</dbReference>
<feature type="transmembrane region" description="Helical" evidence="4">
    <location>
        <begin position="1134"/>
        <end position="1155"/>
    </location>
</feature>
<dbReference type="GO" id="GO:0016810">
    <property type="term" value="F:hydrolase activity, acting on carbon-nitrogen (but not peptide) bonds"/>
    <property type="evidence" value="ECO:0007669"/>
    <property type="project" value="InterPro"/>
</dbReference>
<dbReference type="Pfam" id="PF13641">
    <property type="entry name" value="Glyco_tranf_2_3"/>
    <property type="match status" value="1"/>
</dbReference>
<dbReference type="InterPro" id="IPR017853">
    <property type="entry name" value="GH"/>
</dbReference>
<evidence type="ECO:0000313" key="8">
    <source>
        <dbReference type="Proteomes" id="UP000234950"/>
    </source>
</evidence>
<keyword evidence="2" id="KW-0328">Glycosyltransferase</keyword>
<comment type="similarity">
    <text evidence="1">Belongs to the glycosyltransferase 2 family.</text>
</comment>
<dbReference type="GO" id="GO:0008061">
    <property type="term" value="F:chitin binding"/>
    <property type="evidence" value="ECO:0007669"/>
    <property type="project" value="InterPro"/>
</dbReference>
<dbReference type="PANTHER" id="PTHR43630:SF1">
    <property type="entry name" value="POLY-BETA-1,6-N-ACETYL-D-GLUCOSAMINE SYNTHASE"/>
    <property type="match status" value="1"/>
</dbReference>
<dbReference type="Pfam" id="PF01522">
    <property type="entry name" value="Polysacc_deac_1"/>
    <property type="match status" value="1"/>
</dbReference>
<feature type="transmembrane region" description="Helical" evidence="4">
    <location>
        <begin position="810"/>
        <end position="835"/>
    </location>
</feature>
<dbReference type="EMBL" id="PGVE01000012">
    <property type="protein sequence ID" value="PLS09479.1"/>
    <property type="molecule type" value="Genomic_DNA"/>
</dbReference>
<evidence type="ECO:0000259" key="6">
    <source>
        <dbReference type="PROSITE" id="PS51910"/>
    </source>
</evidence>
<accession>A0A2N5HVE3</accession>
<feature type="transmembrane region" description="Helical" evidence="4">
    <location>
        <begin position="91"/>
        <end position="111"/>
    </location>
</feature>
<dbReference type="Pfam" id="PF00704">
    <property type="entry name" value="Glyco_hydro_18"/>
    <property type="match status" value="1"/>
</dbReference>
<dbReference type="PROSITE" id="PS51677">
    <property type="entry name" value="NODB"/>
    <property type="match status" value="1"/>
</dbReference>
<dbReference type="Gene3D" id="3.90.550.10">
    <property type="entry name" value="Spore Coat Polysaccharide Biosynthesis Protein SpsA, Chain A"/>
    <property type="match status" value="1"/>
</dbReference>
<dbReference type="PANTHER" id="PTHR43630">
    <property type="entry name" value="POLY-BETA-1,6-N-ACETYL-D-GLUCOSAMINE SYNTHASE"/>
    <property type="match status" value="1"/>
</dbReference>
<dbReference type="Proteomes" id="UP000234950">
    <property type="component" value="Unassembled WGS sequence"/>
</dbReference>
<dbReference type="Gene3D" id="3.10.50.10">
    <property type="match status" value="1"/>
</dbReference>
<dbReference type="CDD" id="cd06423">
    <property type="entry name" value="CESA_like"/>
    <property type="match status" value="1"/>
</dbReference>
<dbReference type="PROSITE" id="PS51910">
    <property type="entry name" value="GH18_2"/>
    <property type="match status" value="1"/>
</dbReference>
<comment type="caution">
    <text evidence="7">The sequence shown here is derived from an EMBL/GenBank/DDBJ whole genome shotgun (WGS) entry which is preliminary data.</text>
</comment>
<dbReference type="InterPro" id="IPR002509">
    <property type="entry name" value="NODB_dom"/>
</dbReference>
<evidence type="ECO:0000256" key="1">
    <source>
        <dbReference type="ARBA" id="ARBA00006739"/>
    </source>
</evidence>
<evidence type="ECO:0000256" key="2">
    <source>
        <dbReference type="ARBA" id="ARBA00022676"/>
    </source>
</evidence>
<keyword evidence="4" id="KW-0472">Membrane</keyword>
<dbReference type="GO" id="GO:0005975">
    <property type="term" value="P:carbohydrate metabolic process"/>
    <property type="evidence" value="ECO:0007669"/>
    <property type="project" value="InterPro"/>
</dbReference>
<dbReference type="InterPro" id="IPR029070">
    <property type="entry name" value="Chitinase_insertion_sf"/>
</dbReference>
<evidence type="ECO:0000313" key="7">
    <source>
        <dbReference type="EMBL" id="PLS09479.1"/>
    </source>
</evidence>
<sequence length="1218" mass="138066">MHRIFRWVVRSFFAPVTGNRGAIASSLGFFLAFLPIYSVRIPLLLVLSLLFRLNLIAIFLGMLITLFIPNIRDLPLVHLPLLEGYNLTPVLGGFIGLVCYFIFHWFYNLGLKKMDRNQDHVFLDPAKRRWSIFKRMTAGFTLLIVLVSFIFIESLNTDPVFPSLQLNNSKATSRIEPINQSFTEEQLASQLQKTYPSPLIQKNEGLENKITSKQEVYGFYVNWDENSKTSFKNNINSITTLVPEWLQLTTDLTFNASTDPSIIKEAKAHQIKILPVVNNFINNKWDAETLHRLFTTPGAEDSFIKNMLTYVRTNDFAGINIDFENINPNDKANLTKFINKVSKQFHQHGLLVSIDVPPNNTTFDYTSLAKDVDRMFVMLYDQHNSLSKPGPVAPLDWVKESLKQLNIPSEKLIVSLGSYGYDWEENGKEAAKTVTFGDIMNLGIGTNLKIQWNKQVGNPYLRYKINGKNHIVWFLDAATFYNQMKTAIASGSRGIAVWRLGSEDPSIWKYMNKPKAMDQPSNALKTIISPDPVHYSGAGEILTVVSQSEKGKRAIQMDSQGLIQNESYSKLPKPFEVVRYGKPKKKEIVLTFDDGPDSIYTPQILDILDKYHIKGSFFIVGENAVQHPSLIKRMINEGHEVGSHTFTHPDVASTAPWQTKLELNANQRLFEEITGRSMTLFRPPYVADAEPSTKSELLPIMRAQDMGYTMVGELIDTDDWQRPSSNQIVKRVLEQLPKGNVILFHDSGGDRSNTVKALPIIIKELKKRGYTFTTIGNLVGKTNGQIMPSAKQDNPYLVYDKAIFKLMQGWSYGLTILFYSAIILGILRLLIFIFLSRKQVKEYKETVIDPAFTPFVSVVIAAYNEEKVICKTVDSILSSDYPSFEVLVIDDGSKDDTAMVVQNTYEKHPFVRLIKKANGGKSSAVNLGFKEAKGKIVVALDADTLIAENAISLLVNHFRNNKVAAVSGNVKVGNKGNLLTNWQHIEYVTGFNLERRAFAALNCITVVPGAIGAWRKTDVEEAGYFQEDTLAEDTDITLTLLRQGKKIEFEEKAFAFTEVPEDIKSLSKQRYRWVYGTLQCLWKHREALFNKKHNSLGFVGLPNMWIFQYIYQTISPIADLLFIIALFNGHPGKAVIGFILFYLLDFVTSLYAFRLEKESPKPLVSLFLQRILYKQLMTYVVIKSIFSAIKGVTVGWNKLKRKGNVTQETYMVNVKENM</sequence>
<dbReference type="GO" id="GO:0016757">
    <property type="term" value="F:glycosyltransferase activity"/>
    <property type="evidence" value="ECO:0007669"/>
    <property type="project" value="UniProtKB-KW"/>
</dbReference>
<keyword evidence="8" id="KW-1185">Reference proteome</keyword>
<keyword evidence="4" id="KW-0812">Transmembrane</keyword>
<feature type="transmembrane region" description="Helical" evidence="4">
    <location>
        <begin position="132"/>
        <end position="152"/>
    </location>
</feature>
<dbReference type="Gene3D" id="3.20.20.370">
    <property type="entry name" value="Glycoside hydrolase/deacetylase"/>
    <property type="match status" value="1"/>
</dbReference>
<feature type="transmembrane region" description="Helical" evidence="4">
    <location>
        <begin position="1176"/>
        <end position="1196"/>
    </location>
</feature>
<evidence type="ECO:0000256" key="3">
    <source>
        <dbReference type="ARBA" id="ARBA00022679"/>
    </source>
</evidence>
<proteinExistence type="inferred from homology"/>
<organism evidence="7 8">
    <name type="scientific">Neobacillus cucumis</name>
    <dbReference type="NCBI Taxonomy" id="1740721"/>
    <lineage>
        <taxon>Bacteria</taxon>
        <taxon>Bacillati</taxon>
        <taxon>Bacillota</taxon>
        <taxon>Bacilli</taxon>
        <taxon>Bacillales</taxon>
        <taxon>Bacillaceae</taxon>
        <taxon>Neobacillus</taxon>
    </lineage>
</organism>
<feature type="transmembrane region" description="Helical" evidence="4">
    <location>
        <begin position="1109"/>
        <end position="1128"/>
    </location>
</feature>
<name>A0A2N5HVE3_9BACI</name>
<feature type="domain" description="NodB homology" evidence="5">
    <location>
        <begin position="586"/>
        <end position="773"/>
    </location>
</feature>
<dbReference type="SMART" id="SM00636">
    <property type="entry name" value="Glyco_18"/>
    <property type="match status" value="1"/>
</dbReference>
<feature type="transmembrane region" description="Helical" evidence="4">
    <location>
        <begin position="49"/>
        <end position="71"/>
    </location>
</feature>
<evidence type="ECO:0000259" key="5">
    <source>
        <dbReference type="PROSITE" id="PS51677"/>
    </source>
</evidence>
<gene>
    <name evidence="7" type="ORF">CVD27_01140</name>
</gene>
<dbReference type="InterPro" id="IPR001223">
    <property type="entry name" value="Glyco_hydro18_cat"/>
</dbReference>
<feature type="transmembrane region" description="Helical" evidence="4">
    <location>
        <begin position="20"/>
        <end position="37"/>
    </location>
</feature>
<dbReference type="SUPFAM" id="SSF53448">
    <property type="entry name" value="Nucleotide-diphospho-sugar transferases"/>
    <property type="match status" value="1"/>
</dbReference>
<reference evidence="7 8" key="1">
    <citation type="submission" date="2017-11" db="EMBL/GenBank/DDBJ databases">
        <title>Comparitive Functional Genomics of Dry Heat Resistant strains isolated from the Viking Spacecraft.</title>
        <authorList>
            <person name="Seuylemezian A."/>
            <person name="Cooper K."/>
            <person name="Vaishampayan P."/>
        </authorList>
    </citation>
    <scope>NUCLEOTIDE SEQUENCE [LARGE SCALE GENOMIC DNA]</scope>
    <source>
        <strain evidence="7 8">V32-6</strain>
    </source>
</reference>
<dbReference type="InterPro" id="IPR011330">
    <property type="entry name" value="Glyco_hydro/deAcase_b/a-brl"/>
</dbReference>
<dbReference type="AlphaFoldDB" id="A0A2N5HVE3"/>
<keyword evidence="3" id="KW-0808">Transferase</keyword>
<dbReference type="CDD" id="cd10962">
    <property type="entry name" value="CE4_GT2-like"/>
    <property type="match status" value="1"/>
</dbReference>
<protein>
    <submittedName>
        <fullName evidence="7">Transposase</fullName>
    </submittedName>
</protein>
<dbReference type="SUPFAM" id="SSF88713">
    <property type="entry name" value="Glycoside hydrolase/deacetylase"/>
    <property type="match status" value="1"/>
</dbReference>
<keyword evidence="4" id="KW-1133">Transmembrane helix</keyword>
<dbReference type="SUPFAM" id="SSF51445">
    <property type="entry name" value="(Trans)glycosidases"/>
    <property type="match status" value="1"/>
</dbReference>